<comment type="caution">
    <text evidence="3">The sequence shown here is derived from an EMBL/GenBank/DDBJ whole genome shotgun (WGS) entry which is preliminary data.</text>
</comment>
<dbReference type="InterPro" id="IPR008207">
    <property type="entry name" value="Sig_transdc_His_kin_Hpt_dom"/>
</dbReference>
<dbReference type="PANTHER" id="PTHR28242">
    <property type="entry name" value="PHOSPHORELAY INTERMEDIATE PROTEIN YPD1"/>
    <property type="match status" value="1"/>
</dbReference>
<feature type="domain" description="HPt" evidence="2">
    <location>
        <begin position="36"/>
        <end position="134"/>
    </location>
</feature>
<gene>
    <name evidence="3" type="ORF">FALBO_1848</name>
</gene>
<evidence type="ECO:0000256" key="1">
    <source>
        <dbReference type="PROSITE-ProRule" id="PRU00110"/>
    </source>
</evidence>
<dbReference type="PANTHER" id="PTHR28242:SF52">
    <property type="entry name" value="PHOSPHORELAY INTERMEDIATE PROTEIN YPD1"/>
    <property type="match status" value="1"/>
</dbReference>
<dbReference type="CDD" id="cd00088">
    <property type="entry name" value="HPT"/>
    <property type="match status" value="1"/>
</dbReference>
<dbReference type="GO" id="GO:0009927">
    <property type="term" value="F:histidine phosphotransfer kinase activity"/>
    <property type="evidence" value="ECO:0007669"/>
    <property type="project" value="InterPro"/>
</dbReference>
<dbReference type="Gene3D" id="1.20.120.160">
    <property type="entry name" value="HPT domain"/>
    <property type="match status" value="1"/>
</dbReference>
<sequence>MSPAEDKFEESPEAILGDGVDMNTFSQILEMDEPGDHEFSSSIVFGFFDQAVDTFKDIEDKLDSEDLPALSSLGHFLKGSSATLGLVKVRDGCEKIQRFGKMENEDGSPLNDAEVCLKRIREAFESVKVDYEEVETALRNYYERLEKE</sequence>
<dbReference type="PROSITE" id="PS50894">
    <property type="entry name" value="HPT"/>
    <property type="match status" value="1"/>
</dbReference>
<proteinExistence type="predicted"/>
<protein>
    <submittedName>
        <fullName evidence="3">Multistep phosphorelay regulator 1</fullName>
    </submittedName>
</protein>
<dbReference type="InterPro" id="IPR036641">
    <property type="entry name" value="HPT_dom_sf"/>
</dbReference>
<dbReference type="GO" id="GO:0000160">
    <property type="term" value="P:phosphorelay signal transduction system"/>
    <property type="evidence" value="ECO:0007669"/>
    <property type="project" value="InterPro"/>
</dbReference>
<evidence type="ECO:0000313" key="4">
    <source>
        <dbReference type="Proteomes" id="UP000554235"/>
    </source>
</evidence>
<dbReference type="SUPFAM" id="SSF47226">
    <property type="entry name" value="Histidine-containing phosphotransfer domain, HPT domain"/>
    <property type="match status" value="1"/>
</dbReference>
<dbReference type="GO" id="GO:0043424">
    <property type="term" value="F:protein histidine kinase binding"/>
    <property type="evidence" value="ECO:0007669"/>
    <property type="project" value="InterPro"/>
</dbReference>
<evidence type="ECO:0000259" key="2">
    <source>
        <dbReference type="PROSITE" id="PS50894"/>
    </source>
</evidence>
<dbReference type="GO" id="GO:0005737">
    <property type="term" value="C:cytoplasm"/>
    <property type="evidence" value="ECO:0007669"/>
    <property type="project" value="TreeGrafter"/>
</dbReference>
<reference evidence="3 4" key="1">
    <citation type="submission" date="2020-01" db="EMBL/GenBank/DDBJ databases">
        <title>Identification and distribution of gene clusters putatively required for synthesis of sphingolipid metabolism inhibitors in phylogenetically diverse species of the filamentous fungus Fusarium.</title>
        <authorList>
            <person name="Kim H.-S."/>
            <person name="Busman M."/>
            <person name="Brown D.W."/>
            <person name="Divon H."/>
            <person name="Uhlig S."/>
            <person name="Proctor R.H."/>
        </authorList>
    </citation>
    <scope>NUCLEOTIDE SEQUENCE [LARGE SCALE GENOMIC DNA]</scope>
    <source>
        <strain evidence="3 4">NRRL 20459</strain>
    </source>
</reference>
<dbReference type="AlphaFoldDB" id="A0A8H4LKG0"/>
<dbReference type="GO" id="GO:0005634">
    <property type="term" value="C:nucleus"/>
    <property type="evidence" value="ECO:0007669"/>
    <property type="project" value="TreeGrafter"/>
</dbReference>
<organism evidence="3 4">
    <name type="scientific">Fusarium albosuccineum</name>
    <dbReference type="NCBI Taxonomy" id="1237068"/>
    <lineage>
        <taxon>Eukaryota</taxon>
        <taxon>Fungi</taxon>
        <taxon>Dikarya</taxon>
        <taxon>Ascomycota</taxon>
        <taxon>Pezizomycotina</taxon>
        <taxon>Sordariomycetes</taxon>
        <taxon>Hypocreomycetidae</taxon>
        <taxon>Hypocreales</taxon>
        <taxon>Nectriaceae</taxon>
        <taxon>Fusarium</taxon>
        <taxon>Fusarium decemcellulare species complex</taxon>
    </lineage>
</organism>
<keyword evidence="1" id="KW-0597">Phosphoprotein</keyword>
<feature type="modified residue" description="Phosphohistidine" evidence="1">
    <location>
        <position position="75"/>
    </location>
</feature>
<dbReference type="InterPro" id="IPR045871">
    <property type="entry name" value="AHP1-5/YPD1"/>
</dbReference>
<dbReference type="SMART" id="SM00073">
    <property type="entry name" value="HPT"/>
    <property type="match status" value="1"/>
</dbReference>
<dbReference type="OrthoDB" id="1673781at2759"/>
<name>A0A8H4LKG0_9HYPO</name>
<dbReference type="Pfam" id="PF01627">
    <property type="entry name" value="Hpt"/>
    <property type="match status" value="1"/>
</dbReference>
<dbReference type="EMBL" id="JAADYS010000236">
    <property type="protein sequence ID" value="KAF4471235.1"/>
    <property type="molecule type" value="Genomic_DNA"/>
</dbReference>
<dbReference type="Proteomes" id="UP000554235">
    <property type="component" value="Unassembled WGS sequence"/>
</dbReference>
<evidence type="ECO:0000313" key="3">
    <source>
        <dbReference type="EMBL" id="KAF4471235.1"/>
    </source>
</evidence>
<accession>A0A8H4LKG0</accession>
<keyword evidence="4" id="KW-1185">Reference proteome</keyword>